<dbReference type="AlphaFoldDB" id="A0A382K158"/>
<protein>
    <recommendedName>
        <fullName evidence="3">Methyltransferase type 12 domain-containing protein</fullName>
    </recommendedName>
</protein>
<evidence type="ECO:0000256" key="1">
    <source>
        <dbReference type="ARBA" id="ARBA00022737"/>
    </source>
</evidence>
<dbReference type="Pfam" id="PF13414">
    <property type="entry name" value="TPR_11"/>
    <property type="match status" value="1"/>
</dbReference>
<proteinExistence type="predicted"/>
<dbReference type="InterPro" id="IPR051685">
    <property type="entry name" value="Ycf3/AcsC/BcsC/TPR_MFPF"/>
</dbReference>
<dbReference type="SMART" id="SM00028">
    <property type="entry name" value="TPR"/>
    <property type="match status" value="4"/>
</dbReference>
<dbReference type="EMBL" id="UINC01077655">
    <property type="protein sequence ID" value="SVC17968.1"/>
    <property type="molecule type" value="Genomic_DNA"/>
</dbReference>
<dbReference type="PANTHER" id="PTHR44943">
    <property type="entry name" value="CELLULOSE SYNTHASE OPERON PROTEIN C"/>
    <property type="match status" value="1"/>
</dbReference>
<dbReference type="SUPFAM" id="SSF48452">
    <property type="entry name" value="TPR-like"/>
    <property type="match status" value="1"/>
</dbReference>
<dbReference type="Pfam" id="PF13181">
    <property type="entry name" value="TPR_8"/>
    <property type="match status" value="1"/>
</dbReference>
<dbReference type="PROSITE" id="PS50293">
    <property type="entry name" value="TPR_REGION"/>
    <property type="match status" value="2"/>
</dbReference>
<sequence>LGIALTDSNQLDQAVEAYQQAITLDPNYAEAYYNLGVILHKQGRLEEAVQAYQQTLELSPKYADAYHNLGALRYQQDRLEEAVQAYRELILIDEGNLDAYYDLATIFRQQGKVEDLVDCYEKILQIKPTNVSVSHMISVLKGEVGDEVPLAYIEKLFDGYAKSYDRHMVESLECQIPLLLRRELDKITGQLWFNNVVDLGCGTGLSGQTFRDVSTRLTGVDISSKMIEMAKEKNIYDYLEVNDLMTFFGSNREKFDLFISADVFGYIGELDSIFKGVSETADDRALFLFSVENYDQEEASSSNLSYVVRPSGRVAHSKRYITDLIDQYQFSLEHCEEATIRNDYDRPVSGDLYRLRKL</sequence>
<dbReference type="Pfam" id="PF08242">
    <property type="entry name" value="Methyltransf_12"/>
    <property type="match status" value="1"/>
</dbReference>
<dbReference type="Pfam" id="PF13431">
    <property type="entry name" value="TPR_17"/>
    <property type="match status" value="1"/>
</dbReference>
<dbReference type="PANTHER" id="PTHR44943:SF8">
    <property type="entry name" value="TPR REPEAT-CONTAINING PROTEIN MJ0263"/>
    <property type="match status" value="1"/>
</dbReference>
<dbReference type="Gene3D" id="1.25.40.10">
    <property type="entry name" value="Tetratricopeptide repeat domain"/>
    <property type="match status" value="2"/>
</dbReference>
<dbReference type="CDD" id="cd02440">
    <property type="entry name" value="AdoMet_MTases"/>
    <property type="match status" value="1"/>
</dbReference>
<dbReference type="InterPro" id="IPR019734">
    <property type="entry name" value="TPR_rpt"/>
</dbReference>
<dbReference type="PROSITE" id="PS50005">
    <property type="entry name" value="TPR"/>
    <property type="match status" value="4"/>
</dbReference>
<name>A0A382K158_9ZZZZ</name>
<dbReference type="SUPFAM" id="SSF53335">
    <property type="entry name" value="S-adenosyl-L-methionine-dependent methyltransferases"/>
    <property type="match status" value="1"/>
</dbReference>
<evidence type="ECO:0000259" key="3">
    <source>
        <dbReference type="Pfam" id="PF08242"/>
    </source>
</evidence>
<dbReference type="InterPro" id="IPR029063">
    <property type="entry name" value="SAM-dependent_MTases_sf"/>
</dbReference>
<feature type="non-terminal residue" evidence="4">
    <location>
        <position position="1"/>
    </location>
</feature>
<dbReference type="Gene3D" id="3.40.50.150">
    <property type="entry name" value="Vaccinia Virus protein VP39"/>
    <property type="match status" value="1"/>
</dbReference>
<evidence type="ECO:0000313" key="4">
    <source>
        <dbReference type="EMBL" id="SVC17968.1"/>
    </source>
</evidence>
<dbReference type="InterPro" id="IPR013217">
    <property type="entry name" value="Methyltransf_12"/>
</dbReference>
<accession>A0A382K158</accession>
<organism evidence="4">
    <name type="scientific">marine metagenome</name>
    <dbReference type="NCBI Taxonomy" id="408172"/>
    <lineage>
        <taxon>unclassified sequences</taxon>
        <taxon>metagenomes</taxon>
        <taxon>ecological metagenomes</taxon>
    </lineage>
</organism>
<gene>
    <name evidence="4" type="ORF">METZ01_LOCUS270822</name>
</gene>
<keyword evidence="1" id="KW-0677">Repeat</keyword>
<evidence type="ECO:0000256" key="2">
    <source>
        <dbReference type="ARBA" id="ARBA00022803"/>
    </source>
</evidence>
<dbReference type="InterPro" id="IPR011990">
    <property type="entry name" value="TPR-like_helical_dom_sf"/>
</dbReference>
<reference evidence="4" key="1">
    <citation type="submission" date="2018-05" db="EMBL/GenBank/DDBJ databases">
        <authorList>
            <person name="Lanie J.A."/>
            <person name="Ng W.-L."/>
            <person name="Kazmierczak K.M."/>
            <person name="Andrzejewski T.M."/>
            <person name="Davidsen T.M."/>
            <person name="Wayne K.J."/>
            <person name="Tettelin H."/>
            <person name="Glass J.I."/>
            <person name="Rusch D."/>
            <person name="Podicherti R."/>
            <person name="Tsui H.-C.T."/>
            <person name="Winkler M.E."/>
        </authorList>
    </citation>
    <scope>NUCLEOTIDE SEQUENCE</scope>
</reference>
<feature type="domain" description="Methyltransferase type 12" evidence="3">
    <location>
        <begin position="197"/>
        <end position="281"/>
    </location>
</feature>
<keyword evidence="2" id="KW-0802">TPR repeat</keyword>